<feature type="binding site" evidence="4">
    <location>
        <position position="96"/>
    </location>
    <ligand>
        <name>a divalent metal cation</name>
        <dbReference type="ChEBI" id="CHEBI:60240"/>
        <label>1</label>
    </ligand>
</feature>
<dbReference type="Proteomes" id="UP000234190">
    <property type="component" value="Unassembled WGS sequence"/>
</dbReference>
<feature type="binding site" evidence="4">
    <location>
        <position position="136"/>
    </location>
    <ligand>
        <name>a divalent metal cation</name>
        <dbReference type="ChEBI" id="CHEBI:60240"/>
        <label>2</label>
    </ligand>
</feature>
<feature type="binding site" evidence="4">
    <location>
        <position position="209"/>
    </location>
    <ligand>
        <name>a divalent metal cation</name>
        <dbReference type="ChEBI" id="CHEBI:60240"/>
        <label>1</label>
    </ligand>
</feature>
<dbReference type="PIRSF" id="PIRSF005902">
    <property type="entry name" value="DNase_TatD"/>
    <property type="match status" value="1"/>
</dbReference>
<evidence type="ECO:0000256" key="2">
    <source>
        <dbReference type="ARBA" id="ARBA00022723"/>
    </source>
</evidence>
<dbReference type="GO" id="GO:0046872">
    <property type="term" value="F:metal ion binding"/>
    <property type="evidence" value="ECO:0007669"/>
    <property type="project" value="UniProtKB-KW"/>
</dbReference>
<dbReference type="PANTHER" id="PTHR46124:SF2">
    <property type="entry name" value="D-AMINOACYL-TRNA DEACYLASE"/>
    <property type="match status" value="1"/>
</dbReference>
<dbReference type="EMBL" id="PDNW01000017">
    <property type="protein sequence ID" value="PLC48671.1"/>
    <property type="molecule type" value="Genomic_DNA"/>
</dbReference>
<dbReference type="PANTHER" id="PTHR46124">
    <property type="entry name" value="D-AMINOACYL-TRNA DEACYLASE"/>
    <property type="match status" value="1"/>
</dbReference>
<dbReference type="CDD" id="cd01310">
    <property type="entry name" value="TatD_DNAse"/>
    <property type="match status" value="1"/>
</dbReference>
<comment type="caution">
    <text evidence="5">The sequence shown here is derived from an EMBL/GenBank/DDBJ whole genome shotgun (WGS) entry which is preliminary data.</text>
</comment>
<evidence type="ECO:0000313" key="6">
    <source>
        <dbReference type="Proteomes" id="UP000234190"/>
    </source>
</evidence>
<dbReference type="InterPro" id="IPR018228">
    <property type="entry name" value="DNase_TatD-rel_CS"/>
</dbReference>
<proteinExistence type="inferred from homology"/>
<name>A0A2N4U0Y2_9BURK</name>
<evidence type="ECO:0000256" key="1">
    <source>
        <dbReference type="ARBA" id="ARBA00009275"/>
    </source>
</evidence>
<dbReference type="Pfam" id="PF01026">
    <property type="entry name" value="TatD_DNase"/>
    <property type="match status" value="1"/>
</dbReference>
<feature type="binding site" evidence="4">
    <location>
        <position position="8"/>
    </location>
    <ligand>
        <name>a divalent metal cation</name>
        <dbReference type="ChEBI" id="CHEBI:60240"/>
        <label>1</label>
    </ligand>
</feature>
<dbReference type="GO" id="GO:0016788">
    <property type="term" value="F:hydrolase activity, acting on ester bonds"/>
    <property type="evidence" value="ECO:0007669"/>
    <property type="project" value="InterPro"/>
</dbReference>
<sequence length="270" mass="29615">MLIDTHCHLDASEFNADRVAVIERAGEKGVGGIVIPSVARFNFDTVRQLAHSFKGGRYALGIHPICVPDALGPDLVELESQIQQSLDDPRFVAIGEIGLDYFVPALKTPEMREKQETYYSAQLDLAQRYGLPVLLHVRRSQDILLKHLRRRPRIGGIAHAFNGSFQQAEQFIELGFVLGFGGAMTFGRALQIRRLATQLPMDALVLETDAPDIPPAWLGQRGDVGPRNEPGEVAGIAQLLAELRNVDLADIILASAANTRRALPRLVGTN</sequence>
<dbReference type="Gene3D" id="3.20.20.140">
    <property type="entry name" value="Metal-dependent hydrolases"/>
    <property type="match status" value="1"/>
</dbReference>
<keyword evidence="2 4" id="KW-0479">Metal-binding</keyword>
<dbReference type="PROSITE" id="PS01091">
    <property type="entry name" value="TATD_3"/>
    <property type="match status" value="1"/>
</dbReference>
<dbReference type="SUPFAM" id="SSF51556">
    <property type="entry name" value="Metallo-dependent hydrolases"/>
    <property type="match status" value="1"/>
</dbReference>
<feature type="binding site" evidence="4">
    <location>
        <position position="159"/>
    </location>
    <ligand>
        <name>a divalent metal cation</name>
        <dbReference type="ChEBI" id="CHEBI:60240"/>
        <label>2</label>
    </ligand>
</feature>
<dbReference type="PROSITE" id="PS01137">
    <property type="entry name" value="TATD_1"/>
    <property type="match status" value="1"/>
</dbReference>
<reference evidence="5 6" key="1">
    <citation type="submission" date="2017-10" db="EMBL/GenBank/DDBJ databases">
        <title>Two draft genome sequences of Pusillimonas sp. strains isolated from a nitrate- and radionuclide-contaminated groundwater in Russia.</title>
        <authorList>
            <person name="Grouzdev D.S."/>
            <person name="Tourova T.P."/>
            <person name="Goeva M.A."/>
            <person name="Babich T.L."/>
            <person name="Sokolova D.S."/>
            <person name="Abdullin R."/>
            <person name="Poltaraus A.B."/>
            <person name="Toshchakov S.V."/>
            <person name="Nazina T.N."/>
        </authorList>
    </citation>
    <scope>NUCLEOTIDE SEQUENCE [LARGE SCALE GENOMIC DNA]</scope>
    <source>
        <strain evidence="5 6">JR1/69-3-13</strain>
    </source>
</reference>
<evidence type="ECO:0000313" key="5">
    <source>
        <dbReference type="EMBL" id="PLC48671.1"/>
    </source>
</evidence>
<dbReference type="InterPro" id="IPR001130">
    <property type="entry name" value="TatD-like"/>
</dbReference>
<comment type="similarity">
    <text evidence="1">Belongs to the metallo-dependent hydrolases superfamily. TatD-type hydrolase family.</text>
</comment>
<keyword evidence="6" id="KW-1185">Reference proteome</keyword>
<accession>A0A2N4U0Y2</accession>
<dbReference type="InterPro" id="IPR032466">
    <property type="entry name" value="Metal_Hydrolase"/>
</dbReference>
<organism evidence="5 6">
    <name type="scientific">Pollutimonas subterranea</name>
    <dbReference type="NCBI Taxonomy" id="2045210"/>
    <lineage>
        <taxon>Bacteria</taxon>
        <taxon>Pseudomonadati</taxon>
        <taxon>Pseudomonadota</taxon>
        <taxon>Betaproteobacteria</taxon>
        <taxon>Burkholderiales</taxon>
        <taxon>Alcaligenaceae</taxon>
        <taxon>Pollutimonas</taxon>
    </lineage>
</organism>
<gene>
    <name evidence="5" type="ORF">CR159_16945</name>
</gene>
<dbReference type="RefSeq" id="WP_102075158.1">
    <property type="nucleotide sequence ID" value="NZ_PDNW01000017.1"/>
</dbReference>
<protein>
    <submittedName>
        <fullName evidence="5">DNAase</fullName>
    </submittedName>
</protein>
<evidence type="ECO:0000256" key="4">
    <source>
        <dbReference type="PIRSR" id="PIRSR005902-1"/>
    </source>
</evidence>
<keyword evidence="3" id="KW-0378">Hydrolase</keyword>
<dbReference type="AlphaFoldDB" id="A0A2N4U0Y2"/>
<dbReference type="OrthoDB" id="9810005at2"/>
<dbReference type="FunFam" id="3.20.20.140:FF:000005">
    <property type="entry name" value="TatD family hydrolase"/>
    <property type="match status" value="1"/>
</dbReference>
<feature type="binding site" evidence="4">
    <location>
        <position position="6"/>
    </location>
    <ligand>
        <name>a divalent metal cation</name>
        <dbReference type="ChEBI" id="CHEBI:60240"/>
        <label>1</label>
    </ligand>
</feature>
<evidence type="ECO:0000256" key="3">
    <source>
        <dbReference type="ARBA" id="ARBA00022801"/>
    </source>
</evidence>